<dbReference type="InterPro" id="IPR007235">
    <property type="entry name" value="Glyco_trans_28_C"/>
</dbReference>
<keyword evidence="2" id="KW-0378">Hydrolase</keyword>
<organism evidence="2 3">
    <name type="scientific">Thalassobaculum fulvum</name>
    <dbReference type="NCBI Taxonomy" id="1633335"/>
    <lineage>
        <taxon>Bacteria</taxon>
        <taxon>Pseudomonadati</taxon>
        <taxon>Pseudomonadota</taxon>
        <taxon>Alphaproteobacteria</taxon>
        <taxon>Rhodospirillales</taxon>
        <taxon>Thalassobaculaceae</taxon>
        <taxon>Thalassobaculum</taxon>
    </lineage>
</organism>
<reference evidence="2" key="2">
    <citation type="submission" date="2020-09" db="EMBL/GenBank/DDBJ databases">
        <authorList>
            <person name="Sun Q."/>
            <person name="Kim S."/>
        </authorList>
    </citation>
    <scope>NUCLEOTIDE SEQUENCE</scope>
    <source>
        <strain evidence="2">KCTC 42651</strain>
    </source>
</reference>
<name>A0A919CPW1_9PROT</name>
<reference evidence="2" key="1">
    <citation type="journal article" date="2014" name="Int. J. Syst. Evol. Microbiol.">
        <title>Complete genome sequence of Corynebacterium casei LMG S-19264T (=DSM 44701T), isolated from a smear-ripened cheese.</title>
        <authorList>
            <consortium name="US DOE Joint Genome Institute (JGI-PGF)"/>
            <person name="Walter F."/>
            <person name="Albersmeier A."/>
            <person name="Kalinowski J."/>
            <person name="Ruckert C."/>
        </authorList>
    </citation>
    <scope>NUCLEOTIDE SEQUENCE</scope>
    <source>
        <strain evidence="2">KCTC 42651</strain>
    </source>
</reference>
<dbReference type="EMBL" id="BMZS01000006">
    <property type="protein sequence ID" value="GHD52453.1"/>
    <property type="molecule type" value="Genomic_DNA"/>
</dbReference>
<evidence type="ECO:0000313" key="3">
    <source>
        <dbReference type="Proteomes" id="UP000630353"/>
    </source>
</evidence>
<evidence type="ECO:0000259" key="1">
    <source>
        <dbReference type="Pfam" id="PF04101"/>
    </source>
</evidence>
<dbReference type="Gene3D" id="3.40.50.11190">
    <property type="match status" value="1"/>
</dbReference>
<dbReference type="PANTHER" id="PTHR21015">
    <property type="entry name" value="UDP-N-ACETYLGLUCOSAMINE--N-ACETYLMURAMYL-(PENTAPEPTIDE) PYROPHOSPHORYL-UNDECAPRENOL N-ACETYLGLUCOSAMINE TRANSFERASE 1"/>
    <property type="match status" value="1"/>
</dbReference>
<dbReference type="Proteomes" id="UP000630353">
    <property type="component" value="Unassembled WGS sequence"/>
</dbReference>
<gene>
    <name evidence="2" type="primary">rkpO</name>
    <name evidence="2" type="ORF">GCM10017083_27760</name>
</gene>
<evidence type="ECO:0000313" key="2">
    <source>
        <dbReference type="EMBL" id="GHD52453.1"/>
    </source>
</evidence>
<dbReference type="RefSeq" id="WP_189990563.1">
    <property type="nucleotide sequence ID" value="NZ_BMZS01000006.1"/>
</dbReference>
<dbReference type="GO" id="GO:0016787">
    <property type="term" value="F:hydrolase activity"/>
    <property type="evidence" value="ECO:0007669"/>
    <property type="project" value="UniProtKB-KW"/>
</dbReference>
<sequence>MTCAGDDTAQTAAVEAEPRVPDLAGRRLTIRADGDPEIGTGHLMRCLAIASRWISAGGTVRLACTAVPATLAERYRAAGAEVAQRPAWPVEDVLSGADAVIADQPRMADAELAALAGATPVLITIDDMGSRAAYPGDVVLNQNAHATPALYRGKTRAQLCLGAPWSLLREEFARHRATPRPVPDAVGRIVVLLGGADPKRFSAPTLDAVARAAATLAPAPEVVLVVGAANPALGELQRHAAALPGRVTVRHDVRDMPALMAGSDIAVSAGGSTVWELATLGVPMILAAQNASETGPGTGLQAAGAAVYLGAFEALRPETLAAAVTELAGDPARRRAMHRAGRQLADGRGVDRLLALVARLMAEHQMDGRQPARR</sequence>
<dbReference type="Gene3D" id="3.40.50.2000">
    <property type="entry name" value="Glycogen Phosphorylase B"/>
    <property type="match status" value="1"/>
</dbReference>
<feature type="domain" description="Glycosyl transferase family 28 C-terminal" evidence="1">
    <location>
        <begin position="253"/>
        <end position="340"/>
    </location>
</feature>
<protein>
    <submittedName>
        <fullName evidence="2">UDP-2,4-diacetamido-2,4, 6-trideoxy-beta-L-altropyranose hydrolase</fullName>
    </submittedName>
</protein>
<accession>A0A919CPW1</accession>
<proteinExistence type="predicted"/>
<dbReference type="PANTHER" id="PTHR21015:SF22">
    <property type="entry name" value="GLYCOSYLTRANSFERASE"/>
    <property type="match status" value="1"/>
</dbReference>
<keyword evidence="3" id="KW-1185">Reference proteome</keyword>
<dbReference type="GO" id="GO:0016758">
    <property type="term" value="F:hexosyltransferase activity"/>
    <property type="evidence" value="ECO:0007669"/>
    <property type="project" value="InterPro"/>
</dbReference>
<dbReference type="Pfam" id="PF04101">
    <property type="entry name" value="Glyco_tran_28_C"/>
    <property type="match status" value="1"/>
</dbReference>
<dbReference type="SUPFAM" id="SSF53756">
    <property type="entry name" value="UDP-Glycosyltransferase/glycogen phosphorylase"/>
    <property type="match status" value="1"/>
</dbReference>
<dbReference type="AlphaFoldDB" id="A0A919CPW1"/>
<comment type="caution">
    <text evidence="2">The sequence shown here is derived from an EMBL/GenBank/DDBJ whole genome shotgun (WGS) entry which is preliminary data.</text>
</comment>